<dbReference type="HOGENOM" id="CLU_009583_0_4_6"/>
<sequence>MSDGHPRVLHINLARGWRGGEQQTWLLMQALAARGYRQGLCAYPDEPLAKAVRSLKDISVLSPWQCLLSPWMIGVWDVSHAHEARGVYLAWWLKRLRGMRYVVTRRMQQPPKNRAITRRAYQQADRLVGISSAACAAVQSFCPQQTVHRIPSSHSSRTPQPAASADIRRQLISEPDATLIGHAGALRDAHKGQRVLIDAVQRLRARGYPVELVFFGEGADRESLERETSGFTWVRFAGQVSPIQDYLGALDLFAFPSRHEGLGSVLLEAMLAGVPVVATRVGGIPDLIVDSTSGLLVKPNNAAALSDALASLIDEPDLARQLSNHGLHVAASMNAQAMATAYAAIYENA</sequence>
<dbReference type="Gene3D" id="3.40.50.2000">
    <property type="entry name" value="Glycogen Phosphorylase B"/>
    <property type="match status" value="2"/>
</dbReference>
<dbReference type="EMBL" id="CP005990">
    <property type="protein sequence ID" value="AGY91144.1"/>
    <property type="molecule type" value="Genomic_DNA"/>
</dbReference>
<dbReference type="OrthoDB" id="9805661at2"/>
<evidence type="ECO:0000313" key="2">
    <source>
        <dbReference type="Proteomes" id="UP000017640"/>
    </source>
</evidence>
<dbReference type="PANTHER" id="PTHR12526">
    <property type="entry name" value="GLYCOSYLTRANSFERASE"/>
    <property type="match status" value="1"/>
</dbReference>
<gene>
    <name evidence="1" type="ORF">SPICUR_00590</name>
</gene>
<dbReference type="Proteomes" id="UP000017640">
    <property type="component" value="Chromosome"/>
</dbReference>
<evidence type="ECO:0000313" key="1">
    <source>
        <dbReference type="EMBL" id="AGY91144.1"/>
    </source>
</evidence>
<name>U5T0X1_9GAMM</name>
<keyword evidence="2" id="KW-1185">Reference proteome</keyword>
<evidence type="ECO:0008006" key="3">
    <source>
        <dbReference type="Google" id="ProtNLM"/>
    </source>
</evidence>
<dbReference type="SUPFAM" id="SSF53756">
    <property type="entry name" value="UDP-Glycosyltransferase/glycogen phosphorylase"/>
    <property type="match status" value="1"/>
</dbReference>
<dbReference type="eggNOG" id="COG0438">
    <property type="taxonomic scope" value="Bacteria"/>
</dbReference>
<protein>
    <recommendedName>
        <fullName evidence="3">Glycosyl transferase family 1 domain-containing protein</fullName>
    </recommendedName>
</protein>
<dbReference type="AlphaFoldDB" id="U5T0X1"/>
<dbReference type="STRING" id="1335757.SPICUR_00590"/>
<proteinExistence type="predicted"/>
<organism evidence="1 2">
    <name type="scientific">Spiribacter curvatus</name>
    <dbReference type="NCBI Taxonomy" id="1335757"/>
    <lineage>
        <taxon>Bacteria</taxon>
        <taxon>Pseudomonadati</taxon>
        <taxon>Pseudomonadota</taxon>
        <taxon>Gammaproteobacteria</taxon>
        <taxon>Chromatiales</taxon>
        <taxon>Ectothiorhodospiraceae</taxon>
        <taxon>Spiribacter</taxon>
    </lineage>
</organism>
<dbReference type="RefSeq" id="WP_023364969.1">
    <property type="nucleotide sequence ID" value="NC_022664.1"/>
</dbReference>
<reference evidence="1 2" key="1">
    <citation type="journal article" date="2013" name="BMC Genomics">
        <title>Genomes of "Spiribacter", a streamlined, successful halophilic bacterium.</title>
        <authorList>
            <person name="Lopez-Perez M."/>
            <person name="Ghai R."/>
            <person name="Leon M.J."/>
            <person name="Rodriguez-Olmos A."/>
            <person name="Copa-Patino J.L."/>
            <person name="Soliveri J."/>
            <person name="Sanchez-Porro C."/>
            <person name="Ventosa A."/>
            <person name="Rodriguez-Valera F."/>
        </authorList>
    </citation>
    <scope>NUCLEOTIDE SEQUENCE [LARGE SCALE GENOMIC DNA]</scope>
    <source>
        <strain evidence="1 2">UAH-SP71</strain>
    </source>
</reference>
<dbReference type="KEGG" id="spiu:SPICUR_00590"/>
<accession>U5T0X1</accession>
<dbReference type="Pfam" id="PF13692">
    <property type="entry name" value="Glyco_trans_1_4"/>
    <property type="match status" value="1"/>
</dbReference>